<dbReference type="GO" id="GO:0005829">
    <property type="term" value="C:cytosol"/>
    <property type="evidence" value="ECO:0007669"/>
    <property type="project" value="TreeGrafter"/>
</dbReference>
<dbReference type="Gene3D" id="1.10.8.100">
    <property type="entry name" value="Ribosomal RNA adenine dimethylase-like, domain 2"/>
    <property type="match status" value="1"/>
</dbReference>
<evidence type="ECO:0000256" key="1">
    <source>
        <dbReference type="ARBA" id="ARBA00022603"/>
    </source>
</evidence>
<evidence type="ECO:0000256" key="2">
    <source>
        <dbReference type="ARBA" id="ARBA00022679"/>
    </source>
</evidence>
<dbReference type="Gene3D" id="3.40.50.150">
    <property type="entry name" value="Vaccinia Virus protein VP39"/>
    <property type="match status" value="1"/>
</dbReference>
<protein>
    <submittedName>
        <fullName evidence="7">23S ribosomal RNA methyltransferase Erm</fullName>
    </submittedName>
</protein>
<organism evidence="7 8">
    <name type="scientific">Candidatus Neomicrothrix subdominans</name>
    <dbReference type="NCBI Taxonomy" id="2954438"/>
    <lineage>
        <taxon>Bacteria</taxon>
        <taxon>Bacillati</taxon>
        <taxon>Actinomycetota</taxon>
        <taxon>Acidimicrobiia</taxon>
        <taxon>Acidimicrobiales</taxon>
        <taxon>Microthrixaceae</taxon>
        <taxon>Candidatus Neomicrothrix</taxon>
    </lineage>
</organism>
<feature type="domain" description="Ribosomal RNA adenine methylase transferase N-terminal" evidence="6">
    <location>
        <begin position="25"/>
        <end position="189"/>
    </location>
</feature>
<keyword evidence="4 5" id="KW-0694">RNA-binding</keyword>
<dbReference type="GO" id="GO:0000179">
    <property type="term" value="F:rRNA (adenine-N6,N6-)-dimethyltransferase activity"/>
    <property type="evidence" value="ECO:0007669"/>
    <property type="project" value="UniProtKB-UniRule"/>
</dbReference>
<accession>A0A936NFL2</accession>
<evidence type="ECO:0000313" key="7">
    <source>
        <dbReference type="EMBL" id="MBK9298009.1"/>
    </source>
</evidence>
<dbReference type="CDD" id="cd02440">
    <property type="entry name" value="AdoMet_MTases"/>
    <property type="match status" value="1"/>
</dbReference>
<dbReference type="AlphaFoldDB" id="A0A936NFL2"/>
<dbReference type="InterPro" id="IPR001737">
    <property type="entry name" value="KsgA/Erm"/>
</dbReference>
<dbReference type="SUPFAM" id="SSF53335">
    <property type="entry name" value="S-adenosyl-L-methionine-dependent methyltransferases"/>
    <property type="match status" value="1"/>
</dbReference>
<dbReference type="PANTHER" id="PTHR11727:SF7">
    <property type="entry name" value="DIMETHYLADENOSINE TRANSFERASE-RELATED"/>
    <property type="match status" value="1"/>
</dbReference>
<evidence type="ECO:0000313" key="8">
    <source>
        <dbReference type="Proteomes" id="UP000727993"/>
    </source>
</evidence>
<evidence type="ECO:0000256" key="5">
    <source>
        <dbReference type="PROSITE-ProRule" id="PRU01026"/>
    </source>
</evidence>
<dbReference type="InterPro" id="IPR023165">
    <property type="entry name" value="rRNA_Ade_diMease-like_C"/>
</dbReference>
<dbReference type="PANTHER" id="PTHR11727">
    <property type="entry name" value="DIMETHYLADENOSINE TRANSFERASE"/>
    <property type="match status" value="1"/>
</dbReference>
<dbReference type="Proteomes" id="UP000727993">
    <property type="component" value="Unassembled WGS sequence"/>
</dbReference>
<comment type="caution">
    <text evidence="7">The sequence shown here is derived from an EMBL/GenBank/DDBJ whole genome shotgun (WGS) entry which is preliminary data.</text>
</comment>
<dbReference type="NCBIfam" id="NF000499">
    <property type="entry name" value="Erm23S_rRNA_broad"/>
    <property type="match status" value="1"/>
</dbReference>
<dbReference type="GO" id="GO:0003723">
    <property type="term" value="F:RNA binding"/>
    <property type="evidence" value="ECO:0007669"/>
    <property type="project" value="UniProtKB-UniRule"/>
</dbReference>
<dbReference type="SMART" id="SM00650">
    <property type="entry name" value="rADc"/>
    <property type="match status" value="1"/>
</dbReference>
<dbReference type="InterPro" id="IPR020598">
    <property type="entry name" value="rRNA_Ade_methylase_Trfase_N"/>
</dbReference>
<name>A0A936NFL2_9ACTN</name>
<reference evidence="7 8" key="1">
    <citation type="submission" date="2020-10" db="EMBL/GenBank/DDBJ databases">
        <title>Connecting structure to function with the recovery of over 1000 high-quality activated sludge metagenome-assembled genomes encoding full-length rRNA genes using long-read sequencing.</title>
        <authorList>
            <person name="Singleton C.M."/>
            <person name="Petriglieri F."/>
            <person name="Kristensen J.M."/>
            <person name="Kirkegaard R.H."/>
            <person name="Michaelsen T.Y."/>
            <person name="Andersen M.H."/>
            <person name="Karst S.M."/>
            <person name="Dueholm M.S."/>
            <person name="Nielsen P.H."/>
            <person name="Albertsen M."/>
        </authorList>
    </citation>
    <scope>NUCLEOTIDE SEQUENCE [LARGE SCALE GENOMIC DNA]</scope>
    <source>
        <strain evidence="7">Lyne_18-Q3-R50-59_MAXAC.006</strain>
    </source>
</reference>
<feature type="binding site" evidence="5">
    <location>
        <position position="91"/>
    </location>
    <ligand>
        <name>S-adenosyl-L-methionine</name>
        <dbReference type="ChEBI" id="CHEBI:59789"/>
    </ligand>
</feature>
<feature type="binding site" evidence="5">
    <location>
        <position position="66"/>
    </location>
    <ligand>
        <name>S-adenosyl-L-methionine</name>
        <dbReference type="ChEBI" id="CHEBI:59789"/>
    </ligand>
</feature>
<dbReference type="EMBL" id="JADJZA010000008">
    <property type="protein sequence ID" value="MBK9298009.1"/>
    <property type="molecule type" value="Genomic_DNA"/>
</dbReference>
<sequence length="261" mass="28911">MANMAYSAKDRRRRQLSQNLLTSSGVKKYLGALGTNTCDLLVEVGAGRGTLTAELANFADNVDAFELDPEFAKAASKATSQLPNVQVHLGDFLGSSVPATPFTLAGNLPFSRTNEIMRWALAARTLERAVVITQLEFARKRAGDYGRWSLATVQSWPTHDWRLVGKISRHDFRPVPKVDAGILELTARPSPLIVHSAMNHYKDLVALGFGGKGGSLFRSLRPRYSHRTLLRAFSRAEVPEKTVVAFVHPDQWLQIFNQLEP</sequence>
<feature type="binding site" evidence="5">
    <location>
        <position position="19"/>
    </location>
    <ligand>
        <name>S-adenosyl-L-methionine</name>
        <dbReference type="ChEBI" id="CHEBI:59789"/>
    </ligand>
</feature>
<feature type="binding site" evidence="5">
    <location>
        <position position="107"/>
    </location>
    <ligand>
        <name>S-adenosyl-L-methionine</name>
        <dbReference type="ChEBI" id="CHEBI:59789"/>
    </ligand>
</feature>
<keyword evidence="1 5" id="KW-0489">Methyltransferase</keyword>
<gene>
    <name evidence="7" type="primary">erm</name>
    <name evidence="7" type="ORF">IPN02_14485</name>
</gene>
<dbReference type="InterPro" id="IPR020596">
    <property type="entry name" value="rRNA_Ade_Mease_Trfase_CS"/>
</dbReference>
<feature type="binding site" evidence="5">
    <location>
        <position position="21"/>
    </location>
    <ligand>
        <name>S-adenosyl-L-methionine</name>
        <dbReference type="ChEBI" id="CHEBI:59789"/>
    </ligand>
</feature>
<dbReference type="PROSITE" id="PS51689">
    <property type="entry name" value="SAM_RNA_A_N6_MT"/>
    <property type="match status" value="1"/>
</dbReference>
<keyword evidence="2 5" id="KW-0808">Transferase</keyword>
<evidence type="ECO:0000259" key="6">
    <source>
        <dbReference type="SMART" id="SM00650"/>
    </source>
</evidence>
<evidence type="ECO:0000256" key="3">
    <source>
        <dbReference type="ARBA" id="ARBA00022691"/>
    </source>
</evidence>
<evidence type="ECO:0000256" key="4">
    <source>
        <dbReference type="ARBA" id="ARBA00022884"/>
    </source>
</evidence>
<dbReference type="PROSITE" id="PS01131">
    <property type="entry name" value="RRNA_A_DIMETH"/>
    <property type="match status" value="1"/>
</dbReference>
<proteinExistence type="inferred from homology"/>
<comment type="similarity">
    <text evidence="5">Belongs to the class I-like SAM-binding methyltransferase superfamily. rRNA adenine N(6)-methyltransferase family.</text>
</comment>
<dbReference type="Pfam" id="PF00398">
    <property type="entry name" value="RrnaAD"/>
    <property type="match status" value="1"/>
</dbReference>
<keyword evidence="3 5" id="KW-0949">S-adenosyl-L-methionine</keyword>
<feature type="binding site" evidence="5">
    <location>
        <position position="45"/>
    </location>
    <ligand>
        <name>S-adenosyl-L-methionine</name>
        <dbReference type="ChEBI" id="CHEBI:59789"/>
    </ligand>
</feature>
<dbReference type="InterPro" id="IPR029063">
    <property type="entry name" value="SAM-dependent_MTases_sf"/>
</dbReference>